<dbReference type="AlphaFoldDB" id="A0A812QYS1"/>
<sequence length="325" mass="36686">MWQDALQTLQRMHEQHIDPGPLHIASVLDACKKLSPSSLPDQDIMSSLVTLLQASVEVKLRHCQGLHKVEELLPVQATRQETTKHVIAGMECLSRHVWPDAVEGLLRLFDEVLYHPVVQLLNRLISAADDTERDAVLRGGQLEDLYGLGARCTSRALLDLGLSGLPSPAWRSKAQKLARQVLRQKAKQPNLWPERPSAQSLVVWCAYDLLDEDGSVWKEGCVVPSAPADSADQDDDLLLPVFVEHDRSRHAERHALLKIIQKIQREGRCFHQISGEICLYAAHTPCISCLAVFCQFRCLFPHVRLNVQFDDWSTTRRALIDLDQR</sequence>
<dbReference type="EMBL" id="CAJNIZ010018557">
    <property type="protein sequence ID" value="CAE7411814.1"/>
    <property type="molecule type" value="Genomic_DNA"/>
</dbReference>
<evidence type="ECO:0000313" key="2">
    <source>
        <dbReference type="Proteomes" id="UP000649617"/>
    </source>
</evidence>
<dbReference type="InterPro" id="IPR016193">
    <property type="entry name" value="Cytidine_deaminase-like"/>
</dbReference>
<name>A0A812QYS1_SYMPI</name>
<reference evidence="1" key="1">
    <citation type="submission" date="2021-02" db="EMBL/GenBank/DDBJ databases">
        <authorList>
            <person name="Dougan E. K."/>
            <person name="Rhodes N."/>
            <person name="Thang M."/>
            <person name="Chan C."/>
        </authorList>
    </citation>
    <scope>NUCLEOTIDE SEQUENCE</scope>
</reference>
<comment type="caution">
    <text evidence="1">The sequence shown here is derived from an EMBL/GenBank/DDBJ whole genome shotgun (WGS) entry which is preliminary data.</text>
</comment>
<keyword evidence="2" id="KW-1185">Reference proteome</keyword>
<organism evidence="1 2">
    <name type="scientific">Symbiodinium pilosum</name>
    <name type="common">Dinoflagellate</name>
    <dbReference type="NCBI Taxonomy" id="2952"/>
    <lineage>
        <taxon>Eukaryota</taxon>
        <taxon>Sar</taxon>
        <taxon>Alveolata</taxon>
        <taxon>Dinophyceae</taxon>
        <taxon>Suessiales</taxon>
        <taxon>Symbiodiniaceae</taxon>
        <taxon>Symbiodinium</taxon>
    </lineage>
</organism>
<dbReference type="SUPFAM" id="SSF53927">
    <property type="entry name" value="Cytidine deaminase-like"/>
    <property type="match status" value="1"/>
</dbReference>
<dbReference type="OrthoDB" id="185373at2759"/>
<protein>
    <submittedName>
        <fullName evidence="1">MPK2 protein</fullName>
    </submittedName>
</protein>
<dbReference type="GO" id="GO:0003824">
    <property type="term" value="F:catalytic activity"/>
    <property type="evidence" value="ECO:0007669"/>
    <property type="project" value="InterPro"/>
</dbReference>
<accession>A0A812QYS1</accession>
<dbReference type="Proteomes" id="UP000649617">
    <property type="component" value="Unassembled WGS sequence"/>
</dbReference>
<proteinExistence type="predicted"/>
<gene>
    <name evidence="1" type="primary">MPK2</name>
    <name evidence="1" type="ORF">SPIL2461_LOCUS10146</name>
</gene>
<evidence type="ECO:0000313" key="1">
    <source>
        <dbReference type="EMBL" id="CAE7411814.1"/>
    </source>
</evidence>